<evidence type="ECO:0000256" key="5">
    <source>
        <dbReference type="ARBA" id="ARBA00022989"/>
    </source>
</evidence>
<feature type="transmembrane region" description="Helical" evidence="7">
    <location>
        <begin position="7"/>
        <end position="33"/>
    </location>
</feature>
<dbReference type="PANTHER" id="PTHR43663:SF1">
    <property type="entry name" value="CHROMATE TRANSPORTER"/>
    <property type="match status" value="1"/>
</dbReference>
<feature type="transmembrane region" description="Helical" evidence="7">
    <location>
        <begin position="116"/>
        <end position="134"/>
    </location>
</feature>
<evidence type="ECO:0000256" key="6">
    <source>
        <dbReference type="ARBA" id="ARBA00023136"/>
    </source>
</evidence>
<keyword evidence="9" id="KW-1185">Reference proteome</keyword>
<organism evidence="8 9">
    <name type="scientific">Fervidobacterium thailandense</name>
    <dbReference type="NCBI Taxonomy" id="1008305"/>
    <lineage>
        <taxon>Bacteria</taxon>
        <taxon>Thermotogati</taxon>
        <taxon>Thermotogota</taxon>
        <taxon>Thermotogae</taxon>
        <taxon>Thermotogales</taxon>
        <taxon>Fervidobacteriaceae</taxon>
        <taxon>Fervidobacterium</taxon>
    </lineage>
</organism>
<dbReference type="InterPro" id="IPR052518">
    <property type="entry name" value="CHR_Transporter"/>
</dbReference>
<sequence>MDLLKLVITFLQVGAVSFGGGYSVIKAIAHYVVDLNKWLTLDEFNEIVAISQTTPGPIGINTATYVGFKIGGVFGAFLATLSVILIPVILSVSVYRFYLKKSDSALISTMLNKLRPVVVAMIASASFGFLKVAFGTSFGILATILSFVLLLFFRVDTVALMLVFGLFSFLFSR</sequence>
<comment type="caution">
    <text evidence="8">The sequence shown here is derived from an EMBL/GenBank/DDBJ whole genome shotgun (WGS) entry which is preliminary data.</text>
</comment>
<dbReference type="OrthoDB" id="9788907at2"/>
<keyword evidence="4 7" id="KW-0812">Transmembrane</keyword>
<dbReference type="PANTHER" id="PTHR43663">
    <property type="entry name" value="CHROMATE TRANSPORT PROTEIN-RELATED"/>
    <property type="match status" value="1"/>
</dbReference>
<evidence type="ECO:0000256" key="3">
    <source>
        <dbReference type="ARBA" id="ARBA00022475"/>
    </source>
</evidence>
<feature type="transmembrane region" description="Helical" evidence="7">
    <location>
        <begin position="140"/>
        <end position="171"/>
    </location>
</feature>
<protein>
    <submittedName>
        <fullName evidence="8">Chromate transporter</fullName>
    </submittedName>
</protein>
<dbReference type="Pfam" id="PF02417">
    <property type="entry name" value="Chromate_transp"/>
    <property type="match status" value="1"/>
</dbReference>
<gene>
    <name evidence="8" type="ORF">A4H02_06365</name>
</gene>
<evidence type="ECO:0000256" key="1">
    <source>
        <dbReference type="ARBA" id="ARBA00004651"/>
    </source>
</evidence>
<dbReference type="GO" id="GO:0005886">
    <property type="term" value="C:plasma membrane"/>
    <property type="evidence" value="ECO:0007669"/>
    <property type="project" value="UniProtKB-SubCell"/>
</dbReference>
<comment type="subcellular location">
    <subcellularLocation>
        <location evidence="1">Cell membrane</location>
        <topology evidence="1">Multi-pass membrane protein</topology>
    </subcellularLocation>
</comment>
<keyword evidence="5 7" id="KW-1133">Transmembrane helix</keyword>
<name>A0A1E3G396_9BACT</name>
<dbReference type="Proteomes" id="UP000094570">
    <property type="component" value="Unassembled WGS sequence"/>
</dbReference>
<dbReference type="EMBL" id="LWAF01000008">
    <property type="protein sequence ID" value="ODN30303.1"/>
    <property type="molecule type" value="Genomic_DNA"/>
</dbReference>
<evidence type="ECO:0000256" key="2">
    <source>
        <dbReference type="ARBA" id="ARBA00005262"/>
    </source>
</evidence>
<dbReference type="RefSeq" id="WP_069293326.1">
    <property type="nucleotide sequence ID" value="NZ_CP140110.1"/>
</dbReference>
<dbReference type="GO" id="GO:0015109">
    <property type="term" value="F:chromate transmembrane transporter activity"/>
    <property type="evidence" value="ECO:0007669"/>
    <property type="project" value="InterPro"/>
</dbReference>
<evidence type="ECO:0000313" key="9">
    <source>
        <dbReference type="Proteomes" id="UP000094570"/>
    </source>
</evidence>
<accession>A0A1E3G396</accession>
<reference evidence="9" key="1">
    <citation type="submission" date="2016-04" db="EMBL/GenBank/DDBJ databases">
        <title>The genome sequence project of a novel Fervidobacterium isolate from a hot spring in Thailand.</title>
        <authorList>
            <person name="Gonzalez J.M."/>
            <person name="Cuecas A."/>
            <person name="Kanoksilapatham W."/>
        </authorList>
    </citation>
    <scope>NUCLEOTIDE SEQUENCE [LARGE SCALE GENOMIC DNA]</scope>
    <source>
        <strain evidence="9">FC2004</strain>
    </source>
</reference>
<dbReference type="STRING" id="1008305.A4H02_06365"/>
<feature type="transmembrane region" description="Helical" evidence="7">
    <location>
        <begin position="73"/>
        <end position="95"/>
    </location>
</feature>
<dbReference type="InterPro" id="IPR003370">
    <property type="entry name" value="Chromate_transpt"/>
</dbReference>
<evidence type="ECO:0000256" key="4">
    <source>
        <dbReference type="ARBA" id="ARBA00022692"/>
    </source>
</evidence>
<keyword evidence="3" id="KW-1003">Cell membrane</keyword>
<evidence type="ECO:0000313" key="8">
    <source>
        <dbReference type="EMBL" id="ODN30303.1"/>
    </source>
</evidence>
<evidence type="ECO:0000256" key="7">
    <source>
        <dbReference type="SAM" id="Phobius"/>
    </source>
</evidence>
<proteinExistence type="inferred from homology"/>
<keyword evidence="6 7" id="KW-0472">Membrane</keyword>
<dbReference type="AlphaFoldDB" id="A0A1E3G396"/>
<comment type="similarity">
    <text evidence="2">Belongs to the chromate ion transporter (CHR) (TC 2.A.51) family.</text>
</comment>